<keyword evidence="1" id="KW-0732">Signal</keyword>
<gene>
    <name evidence="2" type="ORF">F9K24_15365</name>
</gene>
<dbReference type="EMBL" id="WBUI01000017">
    <property type="protein sequence ID" value="KAB2930841.1"/>
    <property type="molecule type" value="Genomic_DNA"/>
</dbReference>
<evidence type="ECO:0000256" key="1">
    <source>
        <dbReference type="SAM" id="SignalP"/>
    </source>
</evidence>
<feature type="signal peptide" evidence="1">
    <location>
        <begin position="1"/>
        <end position="19"/>
    </location>
</feature>
<reference evidence="2 3" key="1">
    <citation type="submission" date="2019-10" db="EMBL/GenBank/DDBJ databases">
        <title>Extracellular Electron Transfer in a Candidatus Methanoperedens spp. Enrichment Culture.</title>
        <authorList>
            <person name="Berger S."/>
            <person name="Rangel Shaw D."/>
            <person name="Berben T."/>
            <person name="In 'T Zandt M."/>
            <person name="Frank J."/>
            <person name="Reimann J."/>
            <person name="Jetten M.S.M."/>
            <person name="Welte C.U."/>
        </authorList>
    </citation>
    <scope>NUCLEOTIDE SEQUENCE [LARGE SCALE GENOMIC DNA]</scope>
    <source>
        <strain evidence="2">SB12</strain>
    </source>
</reference>
<sequence length="331" mass="37452">MIRKIVFVGLILLSVPLFAQAVPSVYQPFQPLKDDGYVQIWNINFSGKGYHIDLIYMISNVGPGTLNNGISMLVYSGGQSRSFTREHTDESLRVVVGQFGMSNRSGELKMNAGRVEARAEFDQANVQLEIQPGSSGMLMPDWKLRGAEFFRIGLPILRSPARLTLQMDGQTVELTGVASMDSIIANTLPHEYAKRLYLFRGPSGQFQMTGYLDKEKSYKLKLYYGNGANRREDRIVSLTSEAEETEPFSGYVLARVWKIAGESGCSYEIRRGEFRGGMYILQSVSPFLRWILRTFFAKPFILNYESTLSVRCAGKPTFNERLWSSYFLLNE</sequence>
<proteinExistence type="predicted"/>
<organism evidence="2 3">
    <name type="scientific">Leptonema illini</name>
    <dbReference type="NCBI Taxonomy" id="183"/>
    <lineage>
        <taxon>Bacteria</taxon>
        <taxon>Pseudomonadati</taxon>
        <taxon>Spirochaetota</taxon>
        <taxon>Spirochaetia</taxon>
        <taxon>Leptospirales</taxon>
        <taxon>Leptospiraceae</taxon>
        <taxon>Leptonema</taxon>
    </lineage>
</organism>
<feature type="chain" id="PRO_5032928419" evidence="1">
    <location>
        <begin position="20"/>
        <end position="331"/>
    </location>
</feature>
<evidence type="ECO:0000313" key="2">
    <source>
        <dbReference type="EMBL" id="KAB2930841.1"/>
    </source>
</evidence>
<comment type="caution">
    <text evidence="2">The sequence shown here is derived from an EMBL/GenBank/DDBJ whole genome shotgun (WGS) entry which is preliminary data.</text>
</comment>
<evidence type="ECO:0000313" key="3">
    <source>
        <dbReference type="Proteomes" id="UP000460298"/>
    </source>
</evidence>
<dbReference type="Proteomes" id="UP000460298">
    <property type="component" value="Unassembled WGS sequence"/>
</dbReference>
<accession>A0A833LW49</accession>
<name>A0A833LW49_9LEPT</name>
<protein>
    <submittedName>
        <fullName evidence="2">Uncharacterized protein</fullName>
    </submittedName>
</protein>
<dbReference type="AlphaFoldDB" id="A0A833LW49"/>